<feature type="transmembrane region" description="Helical" evidence="7">
    <location>
        <begin position="164"/>
        <end position="184"/>
    </location>
</feature>
<dbReference type="CDD" id="cd13138">
    <property type="entry name" value="MATE_yoeA_like"/>
    <property type="match status" value="1"/>
</dbReference>
<feature type="transmembrane region" description="Helical" evidence="7">
    <location>
        <begin position="190"/>
        <end position="212"/>
    </location>
</feature>
<organism evidence="8 9">
    <name type="scientific">Sanguibacter gelidistatuariae</name>
    <dbReference type="NCBI Taxonomy" id="1814289"/>
    <lineage>
        <taxon>Bacteria</taxon>
        <taxon>Bacillati</taxon>
        <taxon>Actinomycetota</taxon>
        <taxon>Actinomycetes</taxon>
        <taxon>Micrococcales</taxon>
        <taxon>Sanguibacteraceae</taxon>
        <taxon>Sanguibacter</taxon>
    </lineage>
</organism>
<gene>
    <name evidence="8" type="ORF">SAMN05216410_1608</name>
</gene>
<dbReference type="GO" id="GO:0015297">
    <property type="term" value="F:antiporter activity"/>
    <property type="evidence" value="ECO:0007669"/>
    <property type="project" value="InterPro"/>
</dbReference>
<dbReference type="GO" id="GO:0042910">
    <property type="term" value="F:xenobiotic transmembrane transporter activity"/>
    <property type="evidence" value="ECO:0007669"/>
    <property type="project" value="InterPro"/>
</dbReference>
<comment type="subcellular location">
    <subcellularLocation>
        <location evidence="1">Cell membrane</location>
        <topology evidence="1">Multi-pass membrane protein</topology>
    </subcellularLocation>
</comment>
<dbReference type="PANTHER" id="PTHR43549">
    <property type="entry name" value="MULTIDRUG RESISTANCE PROTEIN YPNP-RELATED"/>
    <property type="match status" value="1"/>
</dbReference>
<feature type="transmembrane region" description="Helical" evidence="7">
    <location>
        <begin position="313"/>
        <end position="334"/>
    </location>
</feature>
<protein>
    <submittedName>
        <fullName evidence="8">Putative efflux protein, MATE family</fullName>
    </submittedName>
</protein>
<keyword evidence="2" id="KW-0813">Transport</keyword>
<dbReference type="Pfam" id="PF01554">
    <property type="entry name" value="MatE"/>
    <property type="match status" value="2"/>
</dbReference>
<dbReference type="STRING" id="1814289.SAMN05216410_1608"/>
<dbReference type="Proteomes" id="UP000199039">
    <property type="component" value="Unassembled WGS sequence"/>
</dbReference>
<dbReference type="OrthoDB" id="9806302at2"/>
<feature type="transmembrane region" description="Helical" evidence="7">
    <location>
        <begin position="385"/>
        <end position="405"/>
    </location>
</feature>
<sequence length="496" mass="52830">MAKILTTGKPAKIILLFTLPLLIGNVFQQLYGFADAFVVGRLIGIDALAAVGSTGGLSFLLLGFAWGMTAGFAIPTAQAFGANDHAGVRRSVAAGALITGAFAVILTAIAVPIARPLLELMRTPPEIIDDATVFIVVTFWGIGATMFFNFLASTIRALGDSRTPLIFLAISCVLNVALVFLFIGSFGMGVGGAALATISSQLVSVVACLWLIRKKMPILHLTRADWRVTKSDLLIQLRLGLPMGFQSSIIAIGTLVLQYALNGLGAESVAAYTAAQKVDTLAIAPLASFGLAIATFTAQNYGARAYRRIRQGVWVTCAMSVAFSLFIAGVNIVFGPSMVRLFVGNHEVHVVELAHTYLVLNGIFYISLGLLFALRGTLQGLGKTFVPTLAGVMELVTRVAAALLLAKHFGFVGVALAAPLAWIAALVPVWISWAKQRRWLLEEERFHALDAERTQVDLHAPEPVVAVGLAPEQTDPLVVAELDAQRVPAEATHPHR</sequence>
<name>A0A1G6KIF2_9MICO</name>
<feature type="transmembrane region" description="Helical" evidence="7">
    <location>
        <begin position="133"/>
        <end position="152"/>
    </location>
</feature>
<dbReference type="NCBIfam" id="TIGR00797">
    <property type="entry name" value="matE"/>
    <property type="match status" value="1"/>
</dbReference>
<accession>A0A1G6KIF2</accession>
<evidence type="ECO:0000256" key="7">
    <source>
        <dbReference type="SAM" id="Phobius"/>
    </source>
</evidence>
<proteinExistence type="predicted"/>
<evidence type="ECO:0000256" key="5">
    <source>
        <dbReference type="ARBA" id="ARBA00022989"/>
    </source>
</evidence>
<feature type="transmembrane region" description="Helical" evidence="7">
    <location>
        <begin position="233"/>
        <end position="261"/>
    </location>
</feature>
<feature type="transmembrane region" description="Helical" evidence="7">
    <location>
        <begin position="281"/>
        <end position="301"/>
    </location>
</feature>
<keyword evidence="4 7" id="KW-0812">Transmembrane</keyword>
<dbReference type="GO" id="GO:0005886">
    <property type="term" value="C:plasma membrane"/>
    <property type="evidence" value="ECO:0007669"/>
    <property type="project" value="UniProtKB-SubCell"/>
</dbReference>
<dbReference type="InterPro" id="IPR048279">
    <property type="entry name" value="MdtK-like"/>
</dbReference>
<keyword evidence="5 7" id="KW-1133">Transmembrane helix</keyword>
<keyword evidence="3" id="KW-1003">Cell membrane</keyword>
<evidence type="ECO:0000313" key="9">
    <source>
        <dbReference type="Proteomes" id="UP000199039"/>
    </source>
</evidence>
<evidence type="ECO:0000256" key="1">
    <source>
        <dbReference type="ARBA" id="ARBA00004651"/>
    </source>
</evidence>
<dbReference type="EMBL" id="FMYH01000002">
    <property type="protein sequence ID" value="SDC30849.1"/>
    <property type="molecule type" value="Genomic_DNA"/>
</dbReference>
<evidence type="ECO:0000256" key="6">
    <source>
        <dbReference type="ARBA" id="ARBA00023136"/>
    </source>
</evidence>
<feature type="transmembrane region" description="Helical" evidence="7">
    <location>
        <begin position="411"/>
        <end position="431"/>
    </location>
</feature>
<dbReference type="PANTHER" id="PTHR43549:SF3">
    <property type="entry name" value="MULTIDRUG RESISTANCE PROTEIN YPNP-RELATED"/>
    <property type="match status" value="1"/>
</dbReference>
<keyword evidence="6 7" id="KW-0472">Membrane</keyword>
<dbReference type="InterPro" id="IPR052031">
    <property type="entry name" value="Membrane_Transporter-Flippase"/>
</dbReference>
<dbReference type="RefSeq" id="WP_093182213.1">
    <property type="nucleotide sequence ID" value="NZ_FMYH01000002.1"/>
</dbReference>
<reference evidence="8 9" key="1">
    <citation type="submission" date="2016-09" db="EMBL/GenBank/DDBJ databases">
        <authorList>
            <person name="Capua I."/>
            <person name="De Benedictis P."/>
            <person name="Joannis T."/>
            <person name="Lombin L.H."/>
            <person name="Cattoli G."/>
        </authorList>
    </citation>
    <scope>NUCLEOTIDE SEQUENCE [LARGE SCALE GENOMIC DNA]</scope>
    <source>
        <strain evidence="8 9">ISLP-3</strain>
    </source>
</reference>
<feature type="transmembrane region" description="Helical" evidence="7">
    <location>
        <begin position="354"/>
        <end position="373"/>
    </location>
</feature>
<evidence type="ECO:0000256" key="4">
    <source>
        <dbReference type="ARBA" id="ARBA00022692"/>
    </source>
</evidence>
<evidence type="ECO:0000313" key="8">
    <source>
        <dbReference type="EMBL" id="SDC30849.1"/>
    </source>
</evidence>
<keyword evidence="9" id="KW-1185">Reference proteome</keyword>
<dbReference type="AlphaFoldDB" id="A0A1G6KIF2"/>
<evidence type="ECO:0000256" key="2">
    <source>
        <dbReference type="ARBA" id="ARBA00022448"/>
    </source>
</evidence>
<evidence type="ECO:0000256" key="3">
    <source>
        <dbReference type="ARBA" id="ARBA00022475"/>
    </source>
</evidence>
<feature type="transmembrane region" description="Helical" evidence="7">
    <location>
        <begin position="92"/>
        <end position="113"/>
    </location>
</feature>
<dbReference type="InterPro" id="IPR002528">
    <property type="entry name" value="MATE_fam"/>
</dbReference>
<dbReference type="PIRSF" id="PIRSF006603">
    <property type="entry name" value="DinF"/>
    <property type="match status" value="1"/>
</dbReference>